<feature type="domain" description="Insertion element IS402-like" evidence="2">
    <location>
        <begin position="2"/>
        <end position="45"/>
    </location>
</feature>
<proteinExistence type="predicted"/>
<dbReference type="PANTHER" id="PTHR46637:SF1">
    <property type="entry name" value="BLL5188 PROTEIN"/>
    <property type="match status" value="1"/>
</dbReference>
<feature type="region of interest" description="Disordered" evidence="1">
    <location>
        <begin position="74"/>
        <end position="97"/>
    </location>
</feature>
<dbReference type="PANTHER" id="PTHR46637">
    <property type="entry name" value="TIS1421-TRANSPOSASE PROTEIN A"/>
    <property type="match status" value="1"/>
</dbReference>
<accession>A0ABP6USR0</accession>
<organism evidence="3 4">
    <name type="scientific">Georgenia daeguensis</name>
    <dbReference type="NCBI Taxonomy" id="908355"/>
    <lineage>
        <taxon>Bacteria</taxon>
        <taxon>Bacillati</taxon>
        <taxon>Actinomycetota</taxon>
        <taxon>Actinomycetes</taxon>
        <taxon>Micrococcales</taxon>
        <taxon>Bogoriellaceae</taxon>
        <taxon>Georgenia</taxon>
    </lineage>
</organism>
<reference evidence="4" key="1">
    <citation type="journal article" date="2019" name="Int. J. Syst. Evol. Microbiol.">
        <title>The Global Catalogue of Microorganisms (GCM) 10K type strain sequencing project: providing services to taxonomists for standard genome sequencing and annotation.</title>
        <authorList>
            <consortium name="The Broad Institute Genomics Platform"/>
            <consortium name="The Broad Institute Genome Sequencing Center for Infectious Disease"/>
            <person name="Wu L."/>
            <person name="Ma J."/>
        </authorList>
    </citation>
    <scope>NUCLEOTIDE SEQUENCE [LARGE SCALE GENOMIC DNA]</scope>
    <source>
        <strain evidence="4">JCM 17459</strain>
    </source>
</reference>
<dbReference type="Proteomes" id="UP001499841">
    <property type="component" value="Unassembled WGS sequence"/>
</dbReference>
<protein>
    <recommendedName>
        <fullName evidence="2">Insertion element IS402-like domain-containing protein</fullName>
    </recommendedName>
</protein>
<dbReference type="Pfam" id="PF13340">
    <property type="entry name" value="DUF4096"/>
    <property type="match status" value="1"/>
</dbReference>
<name>A0ABP6USR0_9MICO</name>
<dbReference type="EMBL" id="BAABBA010000086">
    <property type="protein sequence ID" value="GAA3515629.1"/>
    <property type="molecule type" value="Genomic_DNA"/>
</dbReference>
<sequence>MVVEGIVYRYRVGIPWRDLPECFGPWQTVWKRHRRFSGDGTWDKVLTALLAHADGAGLIDWEVSVDSTINRAHQHATNLPRDTGGPVELHESAPGAA</sequence>
<evidence type="ECO:0000313" key="4">
    <source>
        <dbReference type="Proteomes" id="UP001499841"/>
    </source>
</evidence>
<evidence type="ECO:0000259" key="2">
    <source>
        <dbReference type="Pfam" id="PF13340"/>
    </source>
</evidence>
<gene>
    <name evidence="3" type="ORF">GCM10022262_42920</name>
</gene>
<dbReference type="InterPro" id="IPR025161">
    <property type="entry name" value="IS402-like_dom"/>
</dbReference>
<evidence type="ECO:0000313" key="3">
    <source>
        <dbReference type="EMBL" id="GAA3515629.1"/>
    </source>
</evidence>
<dbReference type="InterPro" id="IPR052909">
    <property type="entry name" value="Transposase_6_like"/>
</dbReference>
<evidence type="ECO:0000256" key="1">
    <source>
        <dbReference type="SAM" id="MobiDB-lite"/>
    </source>
</evidence>
<keyword evidence="4" id="KW-1185">Reference proteome</keyword>
<comment type="caution">
    <text evidence="3">The sequence shown here is derived from an EMBL/GenBank/DDBJ whole genome shotgun (WGS) entry which is preliminary data.</text>
</comment>